<evidence type="ECO:0000256" key="3">
    <source>
        <dbReference type="ARBA" id="ARBA00023163"/>
    </source>
</evidence>
<evidence type="ECO:0000259" key="4">
    <source>
        <dbReference type="PROSITE" id="PS50987"/>
    </source>
</evidence>
<keyword evidence="3" id="KW-0804">Transcription</keyword>
<dbReference type="EMBL" id="WEID01000052">
    <property type="protein sequence ID" value="KAB8135760.1"/>
    <property type="molecule type" value="Genomic_DNA"/>
</dbReference>
<feature type="domain" description="HTH arsR-type" evidence="4">
    <location>
        <begin position="1"/>
        <end position="95"/>
    </location>
</feature>
<dbReference type="PRINTS" id="PR00778">
    <property type="entry name" value="HTHARSR"/>
</dbReference>
<accession>A0A7C8GT00</accession>
<organism evidence="5 6">
    <name type="scientific">Gracilibacillus oryzae</name>
    <dbReference type="NCBI Taxonomy" id="1672701"/>
    <lineage>
        <taxon>Bacteria</taxon>
        <taxon>Bacillati</taxon>
        <taxon>Bacillota</taxon>
        <taxon>Bacilli</taxon>
        <taxon>Bacillales</taxon>
        <taxon>Bacillaceae</taxon>
        <taxon>Gracilibacillus</taxon>
    </lineage>
</organism>
<dbReference type="GO" id="GO:0003700">
    <property type="term" value="F:DNA-binding transcription factor activity"/>
    <property type="evidence" value="ECO:0007669"/>
    <property type="project" value="InterPro"/>
</dbReference>
<gene>
    <name evidence="5" type="ORF">F9U64_10840</name>
</gene>
<dbReference type="SMART" id="SM00418">
    <property type="entry name" value="HTH_ARSR"/>
    <property type="match status" value="1"/>
</dbReference>
<evidence type="ECO:0000256" key="2">
    <source>
        <dbReference type="ARBA" id="ARBA00023125"/>
    </source>
</evidence>
<dbReference type="CDD" id="cd00090">
    <property type="entry name" value="HTH_ARSR"/>
    <property type="match status" value="1"/>
</dbReference>
<reference evidence="5 6" key="1">
    <citation type="submission" date="2019-10" db="EMBL/GenBank/DDBJ databases">
        <title>Gracilibacillus sp. nov. isolated from rice seeds.</title>
        <authorList>
            <person name="He S."/>
        </authorList>
    </citation>
    <scope>NUCLEOTIDE SEQUENCE [LARGE SCALE GENOMIC DNA]</scope>
    <source>
        <strain evidence="5 6">TD8</strain>
    </source>
</reference>
<dbReference type="InterPro" id="IPR036388">
    <property type="entry name" value="WH-like_DNA-bd_sf"/>
</dbReference>
<dbReference type="PANTHER" id="PTHR33154:SF36">
    <property type="entry name" value="TRANSCRIPTIONAL REGULATOR"/>
    <property type="match status" value="1"/>
</dbReference>
<keyword evidence="1" id="KW-0805">Transcription regulation</keyword>
<dbReference type="PANTHER" id="PTHR33154">
    <property type="entry name" value="TRANSCRIPTIONAL REGULATOR, ARSR FAMILY"/>
    <property type="match status" value="1"/>
</dbReference>
<dbReference type="Proteomes" id="UP000480246">
    <property type="component" value="Unassembled WGS sequence"/>
</dbReference>
<name>A0A7C8GT00_9BACI</name>
<protein>
    <submittedName>
        <fullName evidence="5">Winged helix-turn-helix transcriptional regulator</fullName>
    </submittedName>
</protein>
<dbReference type="GO" id="GO:0003677">
    <property type="term" value="F:DNA binding"/>
    <property type="evidence" value="ECO:0007669"/>
    <property type="project" value="UniProtKB-KW"/>
</dbReference>
<dbReference type="OrthoDB" id="9798835at2"/>
<evidence type="ECO:0000313" key="5">
    <source>
        <dbReference type="EMBL" id="KAB8135760.1"/>
    </source>
</evidence>
<evidence type="ECO:0000256" key="1">
    <source>
        <dbReference type="ARBA" id="ARBA00023015"/>
    </source>
</evidence>
<dbReference type="PROSITE" id="PS50987">
    <property type="entry name" value="HTH_ARSR_2"/>
    <property type="match status" value="1"/>
</dbReference>
<keyword evidence="6" id="KW-1185">Reference proteome</keyword>
<comment type="caution">
    <text evidence="5">The sequence shown here is derived from an EMBL/GenBank/DDBJ whole genome shotgun (WGS) entry which is preliminary data.</text>
</comment>
<dbReference type="InterPro" id="IPR011991">
    <property type="entry name" value="ArsR-like_HTH"/>
</dbReference>
<sequence>MVTIDLDTKVKFLHGLSHKTRNQILECIKDREKTVSEIVTDMKASQSNISQHLSCLKDCGLIVGRQEGKYIYYSLRNQQVRDLLSMIDIVLADVQNDIASCKNFVQGGDC</sequence>
<dbReference type="NCBIfam" id="NF033788">
    <property type="entry name" value="HTH_metalloreg"/>
    <property type="match status" value="1"/>
</dbReference>
<proteinExistence type="predicted"/>
<dbReference type="InterPro" id="IPR001845">
    <property type="entry name" value="HTH_ArsR_DNA-bd_dom"/>
</dbReference>
<dbReference type="RefSeq" id="WP_153403265.1">
    <property type="nucleotide sequence ID" value="NZ_ML762430.1"/>
</dbReference>
<dbReference type="AlphaFoldDB" id="A0A7C8GT00"/>
<dbReference type="Gene3D" id="1.10.10.10">
    <property type="entry name" value="Winged helix-like DNA-binding domain superfamily/Winged helix DNA-binding domain"/>
    <property type="match status" value="1"/>
</dbReference>
<dbReference type="InterPro" id="IPR051081">
    <property type="entry name" value="HTH_MetalResp_TranReg"/>
</dbReference>
<dbReference type="Pfam" id="PF01022">
    <property type="entry name" value="HTH_5"/>
    <property type="match status" value="1"/>
</dbReference>
<dbReference type="InterPro" id="IPR036390">
    <property type="entry name" value="WH_DNA-bd_sf"/>
</dbReference>
<keyword evidence="2" id="KW-0238">DNA-binding</keyword>
<evidence type="ECO:0000313" key="6">
    <source>
        <dbReference type="Proteomes" id="UP000480246"/>
    </source>
</evidence>
<dbReference type="SUPFAM" id="SSF46785">
    <property type="entry name" value="Winged helix' DNA-binding domain"/>
    <property type="match status" value="1"/>
</dbReference>